<dbReference type="SFLD" id="SFLDS00029">
    <property type="entry name" value="Radical_SAM"/>
    <property type="match status" value="1"/>
</dbReference>
<keyword evidence="5" id="KW-0411">Iron-sulfur</keyword>
<evidence type="ECO:0000256" key="5">
    <source>
        <dbReference type="ARBA" id="ARBA00023014"/>
    </source>
</evidence>
<dbReference type="CDD" id="cd01335">
    <property type="entry name" value="Radical_SAM"/>
    <property type="match status" value="1"/>
</dbReference>
<dbReference type="InterPro" id="IPR024023">
    <property type="entry name" value="rSAM_paired_HxsB"/>
</dbReference>
<comment type="cofactor">
    <cofactor evidence="1">
        <name>[4Fe-4S] cluster</name>
        <dbReference type="ChEBI" id="CHEBI:49883"/>
    </cofactor>
</comment>
<comment type="similarity">
    <text evidence="6">Belongs to the radical SAM superfamily. Anaerobic sulfatase-maturating enzyme family.</text>
</comment>
<evidence type="ECO:0000256" key="2">
    <source>
        <dbReference type="ARBA" id="ARBA00022691"/>
    </source>
</evidence>
<dbReference type="GO" id="GO:0016491">
    <property type="term" value="F:oxidoreductase activity"/>
    <property type="evidence" value="ECO:0007669"/>
    <property type="project" value="InterPro"/>
</dbReference>
<dbReference type="GO" id="GO:0046872">
    <property type="term" value="F:metal ion binding"/>
    <property type="evidence" value="ECO:0007669"/>
    <property type="project" value="UniProtKB-KW"/>
</dbReference>
<evidence type="ECO:0000313" key="8">
    <source>
        <dbReference type="EMBL" id="ABR71173.1"/>
    </source>
</evidence>
<dbReference type="SFLD" id="SFLDG01067">
    <property type="entry name" value="SPASM/twitch_domain_containing"/>
    <property type="match status" value="1"/>
</dbReference>
<dbReference type="Gene3D" id="3.20.20.70">
    <property type="entry name" value="Aldolase class I"/>
    <property type="match status" value="1"/>
</dbReference>
<evidence type="ECO:0000259" key="7">
    <source>
        <dbReference type="PROSITE" id="PS51918"/>
    </source>
</evidence>
<dbReference type="Pfam" id="PF04055">
    <property type="entry name" value="Radical_SAM"/>
    <property type="match status" value="1"/>
</dbReference>
<dbReference type="InterPro" id="IPR058240">
    <property type="entry name" value="rSAM_sf"/>
</dbReference>
<evidence type="ECO:0000256" key="4">
    <source>
        <dbReference type="ARBA" id="ARBA00023004"/>
    </source>
</evidence>
<keyword evidence="2" id="KW-0949">S-adenosyl-L-methionine</keyword>
<dbReference type="NCBIfam" id="TIGR03978">
    <property type="entry name" value="rSAM_paired_1"/>
    <property type="match status" value="1"/>
</dbReference>
<dbReference type="EMBL" id="CP000749">
    <property type="protein sequence ID" value="ABR71173.1"/>
    <property type="molecule type" value="Genomic_DNA"/>
</dbReference>
<keyword evidence="3" id="KW-0479">Metal-binding</keyword>
<reference evidence="8" key="1">
    <citation type="submission" date="2007-06" db="EMBL/GenBank/DDBJ databases">
        <title>Complete sequence of Marinomonas sp. MWYL1.</title>
        <authorList>
            <consortium name="US DOE Joint Genome Institute"/>
            <person name="Copeland A."/>
            <person name="Lucas S."/>
            <person name="Lapidus A."/>
            <person name="Barry K."/>
            <person name="Glavina del Rio T."/>
            <person name="Dalin E."/>
            <person name="Tice H."/>
            <person name="Pitluck S."/>
            <person name="Kiss H."/>
            <person name="Brettin T."/>
            <person name="Bruce D."/>
            <person name="Detter J.C."/>
            <person name="Han C."/>
            <person name="Schmutz J."/>
            <person name="Larimer F."/>
            <person name="Land M."/>
            <person name="Hauser L."/>
            <person name="Kyrpides N."/>
            <person name="Kim E."/>
            <person name="Johnston A.W.B."/>
            <person name="Todd J.D."/>
            <person name="Rogers R."/>
            <person name="Wexler M."/>
            <person name="Bond P.L."/>
            <person name="Li Y."/>
            <person name="Richardson P."/>
        </authorList>
    </citation>
    <scope>NUCLEOTIDE SEQUENCE [LARGE SCALE GENOMIC DNA]</scope>
    <source>
        <strain evidence="8">MWYL1</strain>
    </source>
</reference>
<dbReference type="PANTHER" id="PTHR43273:SF3">
    <property type="entry name" value="ANAEROBIC SULFATASE-MATURATING ENZYME HOMOLOG ASLB-RELATED"/>
    <property type="match status" value="1"/>
</dbReference>
<dbReference type="PANTHER" id="PTHR43273">
    <property type="entry name" value="ANAEROBIC SULFATASE-MATURATING ENZYME HOMOLOG ASLB-RELATED"/>
    <property type="match status" value="1"/>
</dbReference>
<dbReference type="SFLD" id="SFLDG01386">
    <property type="entry name" value="main_SPASM_domain-containing"/>
    <property type="match status" value="1"/>
</dbReference>
<dbReference type="STRING" id="400668.Mmwyl1_2251"/>
<dbReference type="InterPro" id="IPR013785">
    <property type="entry name" value="Aldolase_TIM"/>
</dbReference>
<dbReference type="SUPFAM" id="SSF102114">
    <property type="entry name" value="Radical SAM enzymes"/>
    <property type="match status" value="1"/>
</dbReference>
<keyword evidence="4" id="KW-0408">Iron</keyword>
<sequence>MTPLPFNFERLSSNKVFISNIGGFSNIIDSDDLVPLIESPSDLEYTKRHELQQQNFITTSDDYKLSITTIASAFAKRLTAEIQFNPVFMVVPTLRCDHYCKYCQVARAPIEQTQYDLKESDLALIVQRILVLGKAPYCIEIQGGEPLIRFDLIQKLYDLCESELIEFKFVIASSLSLLTNDILNWAKSRNVDFSMSLDGLKEAHDANRILASDSSYHRAIQGALAVKSTLGLERLGVVTTITKDSLKSYEELVKSHLDLGITSFFIRPLSPYGFAGKKEMGSYELTDYFIFYRNFLKRLKELWLIGHLVSEHSIGVHIKRLISPTFNSYADLKSPSGFGLNAILFNYDGRIFGSDEARMLQRLHPEIDFSLGDLSGNTLNISAITKSIVDGGINYNKPGCVDCAFQPFCGADPLQNISLFGESIGHKAHSPFCEYHKGMFRIALEYLYGSPEDKSFILDVAQ</sequence>
<feature type="domain" description="Radical SAM core" evidence="7">
    <location>
        <begin position="82"/>
        <end position="305"/>
    </location>
</feature>
<evidence type="ECO:0000256" key="3">
    <source>
        <dbReference type="ARBA" id="ARBA00022723"/>
    </source>
</evidence>
<dbReference type="PROSITE" id="PS51918">
    <property type="entry name" value="RADICAL_SAM"/>
    <property type="match status" value="1"/>
</dbReference>
<dbReference type="HOGENOM" id="CLU_009273_2_0_6"/>
<accession>A6VXJ4</accession>
<protein>
    <submittedName>
        <fullName evidence="8">Radical SAM domain protein</fullName>
    </submittedName>
</protein>
<dbReference type="GO" id="GO:0051536">
    <property type="term" value="F:iron-sulfur cluster binding"/>
    <property type="evidence" value="ECO:0007669"/>
    <property type="project" value="UniProtKB-KW"/>
</dbReference>
<organism evidence="8">
    <name type="scientific">Marinomonas sp. (strain MWYL1)</name>
    <dbReference type="NCBI Taxonomy" id="400668"/>
    <lineage>
        <taxon>Bacteria</taxon>
        <taxon>Pseudomonadati</taxon>
        <taxon>Pseudomonadota</taxon>
        <taxon>Gammaproteobacteria</taxon>
        <taxon>Oceanospirillales</taxon>
        <taxon>Oceanospirillaceae</taxon>
        <taxon>Marinomonas</taxon>
    </lineage>
</organism>
<evidence type="ECO:0000256" key="1">
    <source>
        <dbReference type="ARBA" id="ARBA00001966"/>
    </source>
</evidence>
<dbReference type="SFLD" id="SFLDG01384">
    <property type="entry name" value="thioether_bond_formation_requi"/>
    <property type="match status" value="1"/>
</dbReference>
<evidence type="ECO:0000256" key="6">
    <source>
        <dbReference type="ARBA" id="ARBA00023601"/>
    </source>
</evidence>
<dbReference type="KEGG" id="mmw:Mmwyl1_2251"/>
<dbReference type="InterPro" id="IPR023867">
    <property type="entry name" value="Sulphatase_maturase_rSAM"/>
</dbReference>
<proteinExistence type="inferred from homology"/>
<dbReference type="InterPro" id="IPR007197">
    <property type="entry name" value="rSAM"/>
</dbReference>
<dbReference type="eggNOG" id="COG0641">
    <property type="taxonomic scope" value="Bacteria"/>
</dbReference>
<dbReference type="AlphaFoldDB" id="A6VXJ4"/>
<name>A6VXJ4_MARMS</name>
<gene>
    <name evidence="8" type="ordered locus">Mmwyl1_2251</name>
</gene>
<dbReference type="OrthoDB" id="9792276at2"/>